<dbReference type="PANTHER" id="PTHR47595">
    <property type="entry name" value="HEAT SHOCK 70 KDA PROTEIN 14"/>
    <property type="match status" value="1"/>
</dbReference>
<dbReference type="Gene3D" id="1.10.10.60">
    <property type="entry name" value="Homeodomain-like"/>
    <property type="match status" value="1"/>
</dbReference>
<dbReference type="Proteomes" id="UP000770717">
    <property type="component" value="Unassembled WGS sequence"/>
</dbReference>
<evidence type="ECO:0000256" key="1">
    <source>
        <dbReference type="SAM" id="MobiDB-lite"/>
    </source>
</evidence>
<keyword evidence="2" id="KW-0732">Signal</keyword>
<evidence type="ECO:0000313" key="4">
    <source>
        <dbReference type="EMBL" id="KAG9484881.1"/>
    </source>
</evidence>
<feature type="signal peptide" evidence="2">
    <location>
        <begin position="1"/>
        <end position="15"/>
    </location>
</feature>
<reference evidence="4" key="1">
    <citation type="thesis" date="2020" institute="ProQuest LLC" country="789 East Eisenhower Parkway, Ann Arbor, MI, USA">
        <title>Comparative Genomics and Chromosome Evolution.</title>
        <authorList>
            <person name="Mudd A.B."/>
        </authorList>
    </citation>
    <scope>NUCLEOTIDE SEQUENCE</scope>
    <source>
        <strain evidence="4">HN-11 Male</strain>
        <tissue evidence="4">Kidney and liver</tissue>
    </source>
</reference>
<accession>A0A8J6KAA0</accession>
<dbReference type="PANTHER" id="PTHR47595:SF1">
    <property type="entry name" value="MYB_SANT-LIKE DNA-BINDING DOMAIN-CONTAINING PROTEIN"/>
    <property type="match status" value="1"/>
</dbReference>
<organism evidence="4 5">
    <name type="scientific">Eleutherodactylus coqui</name>
    <name type="common">Puerto Rican coqui</name>
    <dbReference type="NCBI Taxonomy" id="57060"/>
    <lineage>
        <taxon>Eukaryota</taxon>
        <taxon>Metazoa</taxon>
        <taxon>Chordata</taxon>
        <taxon>Craniata</taxon>
        <taxon>Vertebrata</taxon>
        <taxon>Euteleostomi</taxon>
        <taxon>Amphibia</taxon>
        <taxon>Batrachia</taxon>
        <taxon>Anura</taxon>
        <taxon>Neobatrachia</taxon>
        <taxon>Hyloidea</taxon>
        <taxon>Eleutherodactylidae</taxon>
        <taxon>Eleutherodactylinae</taxon>
        <taxon>Eleutherodactylus</taxon>
        <taxon>Eleutherodactylus</taxon>
    </lineage>
</organism>
<evidence type="ECO:0000259" key="3">
    <source>
        <dbReference type="PROSITE" id="PS50090"/>
    </source>
</evidence>
<protein>
    <recommendedName>
        <fullName evidence="3">Myb-like domain-containing protein</fullName>
    </recommendedName>
</protein>
<dbReference type="PROSITE" id="PS50090">
    <property type="entry name" value="MYB_LIKE"/>
    <property type="match status" value="1"/>
</dbReference>
<dbReference type="AlphaFoldDB" id="A0A8J6KAA0"/>
<feature type="domain" description="Myb-like" evidence="3">
    <location>
        <begin position="56"/>
        <end position="121"/>
    </location>
</feature>
<feature type="region of interest" description="Disordered" evidence="1">
    <location>
        <begin position="207"/>
        <end position="236"/>
    </location>
</feature>
<evidence type="ECO:0000256" key="2">
    <source>
        <dbReference type="SAM" id="SignalP"/>
    </source>
</evidence>
<dbReference type="EMBL" id="WNTK01000004">
    <property type="protein sequence ID" value="KAG9484881.1"/>
    <property type="molecule type" value="Genomic_DNA"/>
</dbReference>
<dbReference type="Pfam" id="PF13837">
    <property type="entry name" value="Myb_DNA-bind_4"/>
    <property type="match status" value="1"/>
</dbReference>
<dbReference type="OrthoDB" id="10266330at2759"/>
<name>A0A8J6KAA0_ELECQ</name>
<feature type="compositionally biased region" description="Polar residues" evidence="1">
    <location>
        <begin position="207"/>
        <end position="217"/>
    </location>
</feature>
<sequence>MLLTFFFCMFPLAGEEMLQQLQNTIKEQMRRQQQEQTSNYQYPENETLFLPTFPSSESRRMDLWTTAGVKLLIVTYSEYAHCFQSAKYKKKDVWHTISERLQEHGYNVTGEQCNNKWKLLMKQYKNVVDNNAKSGRSRISCRYYDELEEALGRSKEINPQITLNNSEIITNQDEESMSSSCSETPGPFGATPISSLLVHEDKSLVNSQDPFSGLSGTTDDKTRPTECPTPVRKRMRPLPSADKISAYLQHCKQVEEAKERRHNEKLEVIRQNNALLQRLIDKL</sequence>
<comment type="caution">
    <text evidence="4">The sequence shown here is derived from an EMBL/GenBank/DDBJ whole genome shotgun (WGS) entry which is preliminary data.</text>
</comment>
<feature type="chain" id="PRO_5035279070" description="Myb-like domain-containing protein" evidence="2">
    <location>
        <begin position="16"/>
        <end position="283"/>
    </location>
</feature>
<dbReference type="InterPro" id="IPR044822">
    <property type="entry name" value="Myb_DNA-bind_4"/>
</dbReference>
<keyword evidence="5" id="KW-1185">Reference proteome</keyword>
<dbReference type="InterPro" id="IPR001005">
    <property type="entry name" value="SANT/Myb"/>
</dbReference>
<evidence type="ECO:0000313" key="5">
    <source>
        <dbReference type="Proteomes" id="UP000770717"/>
    </source>
</evidence>
<proteinExistence type="predicted"/>
<gene>
    <name evidence="4" type="ORF">GDO78_008144</name>
</gene>